<dbReference type="RefSeq" id="WP_188433507.1">
    <property type="nucleotide sequence ID" value="NZ_BMEX01000020.1"/>
</dbReference>
<evidence type="ECO:0000313" key="2">
    <source>
        <dbReference type="EMBL" id="GGA56270.1"/>
    </source>
</evidence>
<proteinExistence type="predicted"/>
<name>A0ABQ1H3H5_9BACL</name>
<keyword evidence="1" id="KW-0732">Signal</keyword>
<comment type="caution">
    <text evidence="2">The sequence shown here is derived from an EMBL/GenBank/DDBJ whole genome shotgun (WGS) entry which is preliminary data.</text>
</comment>
<feature type="chain" id="PRO_5047085266" description="Lipoprotein" evidence="1">
    <location>
        <begin position="27"/>
        <end position="185"/>
    </location>
</feature>
<dbReference type="PROSITE" id="PS51257">
    <property type="entry name" value="PROKAR_LIPOPROTEIN"/>
    <property type="match status" value="1"/>
</dbReference>
<reference evidence="3" key="1">
    <citation type="journal article" date="2019" name="Int. J. Syst. Evol. Microbiol.">
        <title>The Global Catalogue of Microorganisms (GCM) 10K type strain sequencing project: providing services to taxonomists for standard genome sequencing and annotation.</title>
        <authorList>
            <consortium name="The Broad Institute Genomics Platform"/>
            <consortium name="The Broad Institute Genome Sequencing Center for Infectious Disease"/>
            <person name="Wu L."/>
            <person name="Ma J."/>
        </authorList>
    </citation>
    <scope>NUCLEOTIDE SEQUENCE [LARGE SCALE GENOMIC DNA]</scope>
    <source>
        <strain evidence="3">CGMCC 1.12404</strain>
    </source>
</reference>
<organism evidence="2 3">
    <name type="scientific">Kroppenstedtia guangzhouensis</name>
    <dbReference type="NCBI Taxonomy" id="1274356"/>
    <lineage>
        <taxon>Bacteria</taxon>
        <taxon>Bacillati</taxon>
        <taxon>Bacillota</taxon>
        <taxon>Bacilli</taxon>
        <taxon>Bacillales</taxon>
        <taxon>Thermoactinomycetaceae</taxon>
        <taxon>Kroppenstedtia</taxon>
    </lineage>
</organism>
<sequence length="185" mass="21265">MNKRYGSIMAVAVIAMVLLLSGCSEGGSQGDGAKEAGKSKKERDLEAADKAVYEWIAGTVEGDDDRQSKVLLKKEVKKLKEIDVLEPGNVSFPGAEKKMGEQYLIERYDKYYEDEKLFYRIKYYHPNNDELFTEHLLMEKENGKWKSTDYRGESSEFYRLFPERKNVLKAEEVGGVTVHEMEEEK</sequence>
<dbReference type="Proteomes" id="UP000617979">
    <property type="component" value="Unassembled WGS sequence"/>
</dbReference>
<evidence type="ECO:0000256" key="1">
    <source>
        <dbReference type="SAM" id="SignalP"/>
    </source>
</evidence>
<keyword evidence="3" id="KW-1185">Reference proteome</keyword>
<evidence type="ECO:0000313" key="3">
    <source>
        <dbReference type="Proteomes" id="UP000617979"/>
    </source>
</evidence>
<dbReference type="EMBL" id="BMEX01000020">
    <property type="protein sequence ID" value="GGA56270.1"/>
    <property type="molecule type" value="Genomic_DNA"/>
</dbReference>
<evidence type="ECO:0008006" key="4">
    <source>
        <dbReference type="Google" id="ProtNLM"/>
    </source>
</evidence>
<gene>
    <name evidence="2" type="ORF">GCM10007416_31850</name>
</gene>
<protein>
    <recommendedName>
        <fullName evidence="4">Lipoprotein</fullName>
    </recommendedName>
</protein>
<feature type="signal peptide" evidence="1">
    <location>
        <begin position="1"/>
        <end position="26"/>
    </location>
</feature>
<accession>A0ABQ1H3H5</accession>